<dbReference type="GO" id="GO:0019843">
    <property type="term" value="F:rRNA binding"/>
    <property type="evidence" value="ECO:0007669"/>
    <property type="project" value="UniProtKB-KW"/>
</dbReference>
<evidence type="ECO:0000313" key="7">
    <source>
        <dbReference type="RefSeq" id="XP_022150057.1"/>
    </source>
</evidence>
<name>A0A6J1DAB0_MOMCH</name>
<dbReference type="PANTHER" id="PTHR12636:SF12">
    <property type="entry name" value="RIBOSOMAL RNA SMALL SUBUNIT METHYLTRANSFERASE NEP1-LIKE"/>
    <property type="match status" value="1"/>
</dbReference>
<protein>
    <submittedName>
        <fullName evidence="6 7">Ribosomal RNA small subunit methyltransferase NEP1-like</fullName>
    </submittedName>
</protein>
<evidence type="ECO:0000256" key="2">
    <source>
        <dbReference type="ARBA" id="ARBA00022517"/>
    </source>
</evidence>
<accession>A0A6J1DAB0</accession>
<evidence type="ECO:0000256" key="3">
    <source>
        <dbReference type="ARBA" id="ARBA00022730"/>
    </source>
</evidence>
<dbReference type="Gene3D" id="3.40.1280.10">
    <property type="match status" value="1"/>
</dbReference>
<evidence type="ECO:0000256" key="1">
    <source>
        <dbReference type="ARBA" id="ARBA00008115"/>
    </source>
</evidence>
<reference evidence="6 7" key="1">
    <citation type="submission" date="2025-04" db="UniProtKB">
        <authorList>
            <consortium name="RefSeq"/>
        </authorList>
    </citation>
    <scope>IDENTIFICATION</scope>
    <source>
        <strain evidence="6 7">OHB3-1</strain>
    </source>
</reference>
<dbReference type="GO" id="GO:0032040">
    <property type="term" value="C:small-subunit processome"/>
    <property type="evidence" value="ECO:0007669"/>
    <property type="project" value="TreeGrafter"/>
</dbReference>
<dbReference type="CDD" id="cd18088">
    <property type="entry name" value="Nep1-like"/>
    <property type="match status" value="1"/>
</dbReference>
<dbReference type="SUPFAM" id="SSF75217">
    <property type="entry name" value="alpha/beta knot"/>
    <property type="match status" value="1"/>
</dbReference>
<dbReference type="AlphaFoldDB" id="A0A6J1DAB0"/>
<dbReference type="GO" id="GO:0070475">
    <property type="term" value="P:rRNA base methylation"/>
    <property type="evidence" value="ECO:0007669"/>
    <property type="project" value="InterPro"/>
</dbReference>
<dbReference type="KEGG" id="mcha:111018323"/>
<proteinExistence type="inferred from homology"/>
<sequence>MGTQILQPCSRKRKVRDGHHNIDEVEGHCMDVLSELPGIPMVPSNQNMKSRVIFVLDKASLTLALVGKCYQILNQEKHADFLRKKRMDPYRYRPDILHEALVHIMHSRICMAGIVEAVFIKTDGGILIRVDPRTRIPESLDEFCDMMSQLLQKFSTKAKGKRGKLLQLVKNPITQYLPINCVKIGLTSSSTKVVEPRDYFTTFSNDVNFVFVIGAMGHDKIDVEGIDEVISVSGHHLSARVCLRMIYESLAKKYGIW</sequence>
<organism evidence="5 6">
    <name type="scientific">Momordica charantia</name>
    <name type="common">Bitter gourd</name>
    <name type="synonym">Balsam pear</name>
    <dbReference type="NCBI Taxonomy" id="3673"/>
    <lineage>
        <taxon>Eukaryota</taxon>
        <taxon>Viridiplantae</taxon>
        <taxon>Streptophyta</taxon>
        <taxon>Embryophyta</taxon>
        <taxon>Tracheophyta</taxon>
        <taxon>Spermatophyta</taxon>
        <taxon>Magnoliopsida</taxon>
        <taxon>eudicotyledons</taxon>
        <taxon>Gunneridae</taxon>
        <taxon>Pentapetalae</taxon>
        <taxon>rosids</taxon>
        <taxon>fabids</taxon>
        <taxon>Cucurbitales</taxon>
        <taxon>Cucurbitaceae</taxon>
        <taxon>Momordiceae</taxon>
        <taxon>Momordica</taxon>
    </lineage>
</organism>
<evidence type="ECO:0000313" key="5">
    <source>
        <dbReference type="Proteomes" id="UP000504603"/>
    </source>
</evidence>
<dbReference type="GO" id="GO:0070037">
    <property type="term" value="F:rRNA (pseudouridine) methyltransferase activity"/>
    <property type="evidence" value="ECO:0007669"/>
    <property type="project" value="InterPro"/>
</dbReference>
<dbReference type="OrthoDB" id="269804at2759"/>
<dbReference type="InterPro" id="IPR005304">
    <property type="entry name" value="Rbsml_bgen_MeTrfase_EMG1/NEP1"/>
</dbReference>
<dbReference type="InterPro" id="IPR029028">
    <property type="entry name" value="Alpha/beta_knot_MTases"/>
</dbReference>
<evidence type="ECO:0000256" key="4">
    <source>
        <dbReference type="ARBA" id="ARBA00022884"/>
    </source>
</evidence>
<dbReference type="PANTHER" id="PTHR12636">
    <property type="entry name" value="NEP1/MRA1"/>
    <property type="match status" value="1"/>
</dbReference>
<dbReference type="RefSeq" id="XP_022150057.1">
    <property type="nucleotide sequence ID" value="XM_022294365.1"/>
</dbReference>
<keyword evidence="3" id="KW-0699">rRNA-binding</keyword>
<dbReference type="GeneID" id="111018323"/>
<keyword evidence="4" id="KW-0694">RNA-binding</keyword>
<keyword evidence="5" id="KW-1185">Reference proteome</keyword>
<dbReference type="InterPro" id="IPR029026">
    <property type="entry name" value="tRNA_m1G_MTases_N"/>
</dbReference>
<comment type="similarity">
    <text evidence="1">Belongs to the class IV-like SAM-binding methyltransferase superfamily. RNA methyltransferase NEP1 family.</text>
</comment>
<dbReference type="RefSeq" id="XP_022150056.1">
    <property type="nucleotide sequence ID" value="XM_022294364.1"/>
</dbReference>
<keyword evidence="2" id="KW-0690">Ribosome biogenesis</keyword>
<dbReference type="Pfam" id="PF03587">
    <property type="entry name" value="EMG1"/>
    <property type="match status" value="1"/>
</dbReference>
<gene>
    <name evidence="6 7" type="primary">LOC111018323</name>
</gene>
<evidence type="ECO:0000313" key="6">
    <source>
        <dbReference type="RefSeq" id="XP_022150056.1"/>
    </source>
</evidence>
<dbReference type="Proteomes" id="UP000504603">
    <property type="component" value="Unplaced"/>
</dbReference>